<gene>
    <name evidence="1" type="ORF">ACFQ5G_13645</name>
</gene>
<keyword evidence="1" id="KW-0436">Ligase</keyword>
<accession>A0ABW4A6L7</accession>
<dbReference type="PANTHER" id="PTHR36039">
    <property type="match status" value="1"/>
</dbReference>
<dbReference type="Gene3D" id="3.90.1140.10">
    <property type="entry name" value="Cyclic phosphodiesterase"/>
    <property type="match status" value="1"/>
</dbReference>
<name>A0ABW4A6L7_9ACTN</name>
<dbReference type="PANTHER" id="PTHR36039:SF2">
    <property type="entry name" value="RNA LIGASE_CYCLIC NUCLEOTIDE PHOSPHODIESTERASE FAMILY PROTEIN"/>
    <property type="match status" value="1"/>
</dbReference>
<dbReference type="GO" id="GO:0016874">
    <property type="term" value="F:ligase activity"/>
    <property type="evidence" value="ECO:0007669"/>
    <property type="project" value="UniProtKB-KW"/>
</dbReference>
<dbReference type="Pfam" id="PF13563">
    <property type="entry name" value="2_5_RNA_ligase2"/>
    <property type="match status" value="1"/>
</dbReference>
<protein>
    <submittedName>
        <fullName evidence="1">2'-5' RNA ligase family protein</fullName>
    </submittedName>
</protein>
<evidence type="ECO:0000313" key="2">
    <source>
        <dbReference type="Proteomes" id="UP001597183"/>
    </source>
</evidence>
<comment type="caution">
    <text evidence="1">The sequence shown here is derived from an EMBL/GenBank/DDBJ whole genome shotgun (WGS) entry which is preliminary data.</text>
</comment>
<dbReference type="EMBL" id="JBHTMK010000018">
    <property type="protein sequence ID" value="MFD1366391.1"/>
    <property type="molecule type" value="Genomic_DNA"/>
</dbReference>
<dbReference type="SUPFAM" id="SSF55144">
    <property type="entry name" value="LigT-like"/>
    <property type="match status" value="1"/>
</dbReference>
<organism evidence="1 2">
    <name type="scientific">Actinoplanes sichuanensis</name>
    <dbReference type="NCBI Taxonomy" id="512349"/>
    <lineage>
        <taxon>Bacteria</taxon>
        <taxon>Bacillati</taxon>
        <taxon>Actinomycetota</taxon>
        <taxon>Actinomycetes</taxon>
        <taxon>Micromonosporales</taxon>
        <taxon>Micromonosporaceae</taxon>
        <taxon>Actinoplanes</taxon>
    </lineage>
</organism>
<dbReference type="InterPro" id="IPR009097">
    <property type="entry name" value="Cyclic_Pdiesterase"/>
</dbReference>
<sequence>MPHAIELFLDEQSDRRVRQIWTALDEHGVPSLGSRPGADYHPHVSLSVLEHDDPARIADALRPVLATATGLPLPLASLGFFLTDESVAFLGAIPSQRFLTLHRRVHEAVEPIAEDIRPYYRPDRLLPHCTLATGVTDRAAVLDVMSAFPLPILAVTESAQLVEVPGGHHRIALTPPGPPR</sequence>
<evidence type="ECO:0000313" key="1">
    <source>
        <dbReference type="EMBL" id="MFD1366391.1"/>
    </source>
</evidence>
<dbReference type="Proteomes" id="UP001597183">
    <property type="component" value="Unassembled WGS sequence"/>
</dbReference>
<keyword evidence="2" id="KW-1185">Reference proteome</keyword>
<proteinExistence type="predicted"/>
<reference evidence="2" key="1">
    <citation type="journal article" date="2019" name="Int. J. Syst. Evol. Microbiol.">
        <title>The Global Catalogue of Microorganisms (GCM) 10K type strain sequencing project: providing services to taxonomists for standard genome sequencing and annotation.</title>
        <authorList>
            <consortium name="The Broad Institute Genomics Platform"/>
            <consortium name="The Broad Institute Genome Sequencing Center for Infectious Disease"/>
            <person name="Wu L."/>
            <person name="Ma J."/>
        </authorList>
    </citation>
    <scope>NUCLEOTIDE SEQUENCE [LARGE SCALE GENOMIC DNA]</scope>
    <source>
        <strain evidence="2">CCM 7526</strain>
    </source>
</reference>
<dbReference type="RefSeq" id="WP_317793152.1">
    <property type="nucleotide sequence ID" value="NZ_AP028461.1"/>
</dbReference>